<name>A0A147BFX1_IXORI</name>
<protein>
    <submittedName>
        <fullName evidence="1">Putative secreted protein</fullName>
    </submittedName>
</protein>
<sequence>MVRHHAWARSTRRPLACVAWSMMSCPKALAPKAILAAPRMPVPMCNMSMTVTGTTGILPVPRETTTSRGCIFSSWPVALRASLYSQISVMASRVGLLEMSPPSRNRPNGRK</sequence>
<dbReference type="PROSITE" id="PS51257">
    <property type="entry name" value="PROKAR_LIPOPROTEIN"/>
    <property type="match status" value="1"/>
</dbReference>
<organism evidence="1">
    <name type="scientific">Ixodes ricinus</name>
    <name type="common">Common tick</name>
    <name type="synonym">Acarus ricinus</name>
    <dbReference type="NCBI Taxonomy" id="34613"/>
    <lineage>
        <taxon>Eukaryota</taxon>
        <taxon>Metazoa</taxon>
        <taxon>Ecdysozoa</taxon>
        <taxon>Arthropoda</taxon>
        <taxon>Chelicerata</taxon>
        <taxon>Arachnida</taxon>
        <taxon>Acari</taxon>
        <taxon>Parasitiformes</taxon>
        <taxon>Ixodida</taxon>
        <taxon>Ixodoidea</taxon>
        <taxon>Ixodidae</taxon>
        <taxon>Ixodinae</taxon>
        <taxon>Ixodes</taxon>
    </lineage>
</organism>
<evidence type="ECO:0000313" key="1">
    <source>
        <dbReference type="EMBL" id="JAR89185.1"/>
    </source>
</evidence>
<proteinExistence type="predicted"/>
<dbReference type="EMBL" id="GEGO01006219">
    <property type="protein sequence ID" value="JAR89185.1"/>
    <property type="molecule type" value="Transcribed_RNA"/>
</dbReference>
<dbReference type="AlphaFoldDB" id="A0A147BFX1"/>
<accession>A0A147BFX1</accession>
<reference evidence="1" key="1">
    <citation type="journal article" date="2018" name="PLoS Negl. Trop. Dis.">
        <title>Sialome diversity of ticks revealed by RNAseq of single tick salivary glands.</title>
        <authorList>
            <person name="Perner J."/>
            <person name="Kropackova S."/>
            <person name="Kopacek P."/>
            <person name="Ribeiro J.M."/>
        </authorList>
    </citation>
    <scope>NUCLEOTIDE SEQUENCE</scope>
    <source>
        <strain evidence="1">Siblings of single egg batch collected in Ceske Budejovice</strain>
        <tissue evidence="1">Salivary glands</tissue>
    </source>
</reference>